<feature type="region of interest" description="Disordered" evidence="1">
    <location>
        <begin position="71"/>
        <end position="116"/>
    </location>
</feature>
<evidence type="ECO:0000313" key="3">
    <source>
        <dbReference type="Proteomes" id="UP001472677"/>
    </source>
</evidence>
<evidence type="ECO:0000256" key="1">
    <source>
        <dbReference type="SAM" id="MobiDB-lite"/>
    </source>
</evidence>
<keyword evidence="3" id="KW-1185">Reference proteome</keyword>
<sequence>MGDFLRVRAQVNIKKPLHHCVLLGNGHGKQPLPCPLRYERLPRFCFFCGVQPRPGPRRCTGVGYFDYDHGTPTSPGQSTNVGTGIDKQASSGSTVVNDMESPPISASHTSEQPTTVDATVEKAMVADEAAEFFPTPTVANKEVVGLGTAAPASPTLQQAGAVANP</sequence>
<comment type="caution">
    <text evidence="2">The sequence shown here is derived from an EMBL/GenBank/DDBJ whole genome shotgun (WGS) entry which is preliminary data.</text>
</comment>
<name>A0ABR2EVI3_9ROSI</name>
<dbReference type="EMBL" id="JBBPBM010000010">
    <property type="protein sequence ID" value="KAK8564616.1"/>
    <property type="molecule type" value="Genomic_DNA"/>
</dbReference>
<gene>
    <name evidence="2" type="ORF">V6N12_058199</name>
</gene>
<protein>
    <submittedName>
        <fullName evidence="2">Uncharacterized protein</fullName>
    </submittedName>
</protein>
<dbReference type="Proteomes" id="UP001472677">
    <property type="component" value="Unassembled WGS sequence"/>
</dbReference>
<proteinExistence type="predicted"/>
<organism evidence="2 3">
    <name type="scientific">Hibiscus sabdariffa</name>
    <name type="common">roselle</name>
    <dbReference type="NCBI Taxonomy" id="183260"/>
    <lineage>
        <taxon>Eukaryota</taxon>
        <taxon>Viridiplantae</taxon>
        <taxon>Streptophyta</taxon>
        <taxon>Embryophyta</taxon>
        <taxon>Tracheophyta</taxon>
        <taxon>Spermatophyta</taxon>
        <taxon>Magnoliopsida</taxon>
        <taxon>eudicotyledons</taxon>
        <taxon>Gunneridae</taxon>
        <taxon>Pentapetalae</taxon>
        <taxon>rosids</taxon>
        <taxon>malvids</taxon>
        <taxon>Malvales</taxon>
        <taxon>Malvaceae</taxon>
        <taxon>Malvoideae</taxon>
        <taxon>Hibiscus</taxon>
    </lineage>
</organism>
<evidence type="ECO:0000313" key="2">
    <source>
        <dbReference type="EMBL" id="KAK8564616.1"/>
    </source>
</evidence>
<feature type="compositionally biased region" description="Polar residues" evidence="1">
    <location>
        <begin position="71"/>
        <end position="96"/>
    </location>
</feature>
<reference evidence="2 3" key="1">
    <citation type="journal article" date="2024" name="G3 (Bethesda)">
        <title>Genome assembly of Hibiscus sabdariffa L. provides insights into metabolisms of medicinal natural products.</title>
        <authorList>
            <person name="Kim T."/>
        </authorList>
    </citation>
    <scope>NUCLEOTIDE SEQUENCE [LARGE SCALE GENOMIC DNA]</scope>
    <source>
        <strain evidence="2">TK-2024</strain>
        <tissue evidence="2">Old leaves</tissue>
    </source>
</reference>
<accession>A0ABR2EVI3</accession>
<feature type="compositionally biased region" description="Polar residues" evidence="1">
    <location>
        <begin position="104"/>
        <end position="116"/>
    </location>
</feature>